<sequence length="434" mass="52246">MCKKNNFKEPEKFHRPEVFRDPIYGYIYLDYLFLEKLINTKVFQRLRRIKQLSFVNVVFHGAEHSRFSHSLGVYELSRRFIETHKFQLSEEIFSLRNKLILLTASLLHDIGHGAYSHMFERIFKTNHEEKTAEIIVHNEEIRAILDSIDQDFKKDVASVIKKEKDNEFQLIQQLLTSQLDFDRLDYLKRDSFFTGVSYGHIDTDRLIRIIDIEKREQKYQIVFRKNGISAIENYLINRYHMYRQVYYHPKIKGYSIILEKIFIRIKKLISENYFFDSDIIVLLKEFLDQKQDLNKNLETYLKIDDFYVNSLIVRLQDDKDVILANLCQDFLNRRIWKYKENNDKNKEIINKIKKHYGANGEYYTFEDNSITQDAYREDDDNIGEQIFISSHTSSNNKIQPLSRESTIISSLMDGVMQKENRKFFYYREYSDKKE</sequence>
<dbReference type="AlphaFoldDB" id="A0A851HA41"/>
<dbReference type="PANTHER" id="PTHR11373">
    <property type="entry name" value="DEOXYNUCLEOSIDE TRIPHOSPHATE TRIPHOSPHOHYDROLASE"/>
    <property type="match status" value="1"/>
</dbReference>
<dbReference type="Pfam" id="PF01966">
    <property type="entry name" value="HD"/>
    <property type="match status" value="1"/>
</dbReference>
<proteinExistence type="predicted"/>
<dbReference type="GO" id="GO:0008832">
    <property type="term" value="F:dGTPase activity"/>
    <property type="evidence" value="ECO:0007669"/>
    <property type="project" value="TreeGrafter"/>
</dbReference>
<dbReference type="EMBL" id="JABUOH010000047">
    <property type="protein sequence ID" value="NWN45812.1"/>
    <property type="molecule type" value="Genomic_DNA"/>
</dbReference>
<dbReference type="InterPro" id="IPR050135">
    <property type="entry name" value="dGTPase-like"/>
</dbReference>
<gene>
    <name evidence="2" type="ORF">HR065_01820</name>
</gene>
<dbReference type="SUPFAM" id="SSF109604">
    <property type="entry name" value="HD-domain/PDEase-like"/>
    <property type="match status" value="1"/>
</dbReference>
<dbReference type="Proteomes" id="UP000568109">
    <property type="component" value="Unassembled WGS sequence"/>
</dbReference>
<feature type="domain" description="HD" evidence="1">
    <location>
        <begin position="66"/>
        <end position="187"/>
    </location>
</feature>
<evidence type="ECO:0000313" key="3">
    <source>
        <dbReference type="Proteomes" id="UP000568109"/>
    </source>
</evidence>
<evidence type="ECO:0000313" key="2">
    <source>
        <dbReference type="EMBL" id="NWN45812.1"/>
    </source>
</evidence>
<reference evidence="2 3" key="1">
    <citation type="submission" date="2020-06" db="EMBL/GenBank/DDBJ databases">
        <title>Draft genome sequence of Candidatus Phytoplasma pruni (X-disease group, subgroup 16SrIII-B) strain ChTDIII from Argentina.</title>
        <authorList>
            <person name="Fernandez F.D."/>
            <person name="Zuebert C."/>
            <person name="Huettel B."/>
            <person name="Kube M."/>
            <person name="Conci L.R."/>
        </authorList>
    </citation>
    <scope>NUCLEOTIDE SEQUENCE [LARGE SCALE GENOMIC DNA]</scope>
    <source>
        <strain evidence="2 3">ChTDIII</strain>
    </source>
</reference>
<dbReference type="InterPro" id="IPR003607">
    <property type="entry name" value="HD/PDEase_dom"/>
</dbReference>
<name>A0A851HA41_9MOLU</name>
<dbReference type="CDD" id="cd00077">
    <property type="entry name" value="HDc"/>
    <property type="match status" value="1"/>
</dbReference>
<dbReference type="Pfam" id="PF19276">
    <property type="entry name" value="HD_assoc_2"/>
    <property type="match status" value="1"/>
</dbReference>
<dbReference type="SMART" id="SM00471">
    <property type="entry name" value="HDc"/>
    <property type="match status" value="1"/>
</dbReference>
<dbReference type="GO" id="GO:0006203">
    <property type="term" value="P:dGTP catabolic process"/>
    <property type="evidence" value="ECO:0007669"/>
    <property type="project" value="TreeGrafter"/>
</dbReference>
<evidence type="ECO:0000259" key="1">
    <source>
        <dbReference type="PROSITE" id="PS51831"/>
    </source>
</evidence>
<keyword evidence="3" id="KW-1185">Reference proteome</keyword>
<dbReference type="PROSITE" id="PS51831">
    <property type="entry name" value="HD"/>
    <property type="match status" value="1"/>
</dbReference>
<accession>A0A851HA41</accession>
<dbReference type="Gene3D" id="1.10.3210.10">
    <property type="entry name" value="Hypothetical protein af1432"/>
    <property type="match status" value="1"/>
</dbReference>
<comment type="caution">
    <text evidence="2">The sequence shown here is derived from an EMBL/GenBank/DDBJ whole genome shotgun (WGS) entry which is preliminary data.</text>
</comment>
<dbReference type="RefSeq" id="WP_178734206.1">
    <property type="nucleotide sequence ID" value="NZ_JABUOH010000047.1"/>
</dbReference>
<organism evidence="2 3">
    <name type="scientific">Candidatus Phytoplasma pruni</name>
    <dbReference type="NCBI Taxonomy" id="479893"/>
    <lineage>
        <taxon>Bacteria</taxon>
        <taxon>Bacillati</taxon>
        <taxon>Mycoplasmatota</taxon>
        <taxon>Mollicutes</taxon>
        <taxon>Acholeplasmatales</taxon>
        <taxon>Acholeplasmataceae</taxon>
        <taxon>Candidatus Phytoplasma</taxon>
        <taxon>16SrIII (X-disease group)</taxon>
    </lineage>
</organism>
<protein>
    <submittedName>
        <fullName evidence="2">HD domain-containing protein</fullName>
    </submittedName>
</protein>
<dbReference type="PANTHER" id="PTHR11373:SF4">
    <property type="entry name" value="DEOXYNUCLEOSIDE TRIPHOSPHATE TRIPHOSPHOHYDROLASE SAMHD1"/>
    <property type="match status" value="1"/>
</dbReference>
<dbReference type="InterPro" id="IPR045509">
    <property type="entry name" value="HD_assoc_2"/>
</dbReference>
<dbReference type="InterPro" id="IPR006674">
    <property type="entry name" value="HD_domain"/>
</dbReference>